<dbReference type="PANTHER" id="PTHR33630:SF9">
    <property type="entry name" value="CUTINASE 4"/>
    <property type="match status" value="1"/>
</dbReference>
<keyword evidence="5" id="KW-0732">Signal</keyword>
<proteinExistence type="inferred from homology"/>
<evidence type="ECO:0000256" key="5">
    <source>
        <dbReference type="SAM" id="SignalP"/>
    </source>
</evidence>
<comment type="similarity">
    <text evidence="1">Belongs to the cutinase family.</text>
</comment>
<feature type="signal peptide" evidence="5">
    <location>
        <begin position="1"/>
        <end position="26"/>
    </location>
</feature>
<evidence type="ECO:0000256" key="3">
    <source>
        <dbReference type="ARBA" id="ARBA00022801"/>
    </source>
</evidence>
<dbReference type="InterPro" id="IPR029058">
    <property type="entry name" value="AB_hydrolase_fold"/>
</dbReference>
<dbReference type="InterPro" id="IPR000675">
    <property type="entry name" value="Cutinase/axe"/>
</dbReference>
<dbReference type="Gene3D" id="3.40.50.1820">
    <property type="entry name" value="alpha/beta hydrolase"/>
    <property type="match status" value="1"/>
</dbReference>
<dbReference type="SUPFAM" id="SSF53474">
    <property type="entry name" value="alpha/beta-Hydrolases"/>
    <property type="match status" value="1"/>
</dbReference>
<dbReference type="GO" id="GO:0052689">
    <property type="term" value="F:carboxylic ester hydrolase activity"/>
    <property type="evidence" value="ECO:0007669"/>
    <property type="project" value="UniProtKB-KW"/>
</dbReference>
<keyword evidence="2" id="KW-0719">Serine esterase</keyword>
<keyword evidence="4" id="KW-1015">Disulfide bond</keyword>
<evidence type="ECO:0000313" key="6">
    <source>
        <dbReference type="EMBL" id="PAJ67677.1"/>
    </source>
</evidence>
<comment type="caution">
    <text evidence="6">The sequence shown here is derived from an EMBL/GenBank/DDBJ whole genome shotgun (WGS) entry which is preliminary data.</text>
</comment>
<feature type="chain" id="PRO_5012267032" description="Cutinase" evidence="5">
    <location>
        <begin position="27"/>
        <end position="523"/>
    </location>
</feature>
<dbReference type="EMBL" id="NQMQ01000046">
    <property type="protein sequence ID" value="PAJ67677.1"/>
    <property type="molecule type" value="Genomic_DNA"/>
</dbReference>
<evidence type="ECO:0000256" key="4">
    <source>
        <dbReference type="ARBA" id="ARBA00023157"/>
    </source>
</evidence>
<organism evidence="6 7">
    <name type="scientific">Corynebacterium hadale</name>
    <dbReference type="NCBI Taxonomy" id="2026255"/>
    <lineage>
        <taxon>Bacteria</taxon>
        <taxon>Bacillati</taxon>
        <taxon>Actinomycetota</taxon>
        <taxon>Actinomycetes</taxon>
        <taxon>Mycobacteriales</taxon>
        <taxon>Corynebacteriaceae</taxon>
        <taxon>Corynebacterium</taxon>
    </lineage>
</organism>
<dbReference type="SMART" id="SM01110">
    <property type="entry name" value="Cutinase"/>
    <property type="match status" value="1"/>
</dbReference>
<evidence type="ECO:0008006" key="8">
    <source>
        <dbReference type="Google" id="ProtNLM"/>
    </source>
</evidence>
<dbReference type="Pfam" id="PF01083">
    <property type="entry name" value="Cutinase"/>
    <property type="match status" value="1"/>
</dbReference>
<reference evidence="6 7" key="1">
    <citation type="submission" date="2017-08" db="EMBL/GenBank/DDBJ databases">
        <authorList>
            <person name="de Groot N.N."/>
        </authorList>
    </citation>
    <scope>NUCLEOTIDE SEQUENCE [LARGE SCALE GENOMIC DNA]</scope>
    <source>
        <strain evidence="6 7">NBT06-6</strain>
    </source>
</reference>
<dbReference type="Proteomes" id="UP000215771">
    <property type="component" value="Unassembled WGS sequence"/>
</dbReference>
<gene>
    <name evidence="6" type="ORF">CIG21_12245</name>
</gene>
<evidence type="ECO:0000313" key="7">
    <source>
        <dbReference type="Proteomes" id="UP000215771"/>
    </source>
</evidence>
<name>A0A269PAA2_9CORY</name>
<evidence type="ECO:0000256" key="1">
    <source>
        <dbReference type="ARBA" id="ARBA00007534"/>
    </source>
</evidence>
<keyword evidence="3" id="KW-0378">Hydrolase</keyword>
<dbReference type="PANTHER" id="PTHR33630">
    <property type="entry name" value="CUTINASE RV1984C-RELATED-RELATED"/>
    <property type="match status" value="1"/>
</dbReference>
<accession>A0A269PAA2</accession>
<evidence type="ECO:0000256" key="2">
    <source>
        <dbReference type="ARBA" id="ARBA00022487"/>
    </source>
</evidence>
<dbReference type="AlphaFoldDB" id="A0A269PAA2"/>
<sequence>MFRVKRVPALAALLALAAAATPFATAQPLRPFAPSCTPIHVVQAAGSGFSHSWDPSARDTLFDDGSSPAADLTEHFGARTVRTYQVRYPASLGRFSALGSASGGIEGTEAATYGESVAQGADDAAREMETVASACPQTRFIMVGYSQGAHLIGDAAARAAHGQVRGVGPEQIAGVVLFADPGRASVDRQRALPPAKLYAPAPKGVLARGGELINGGGSGVIPERVGLAGERALSFAGLEGKVLSLCNPADMACSTDPDSALRDLADVAMREEAVGPPNAATGAHVLEFSRRMDAGVPVQQAVRESGLSLIDAPAAALILGEIALFAQAADGATRAEQRATPREQLAAVTLMAALPNLAKEGVTWTYLLPALEGLRGAVAAASGGGAAGDEAGDGPEAWFDVALETMRATQATERFYLQLAGAGVVPRVPTPTERRQVAAHGAVTQLMDQVASAAGLQAARRNPVNANLLASASQAGDFGPRHMSYYKLGYTDSAGGFNVDGQTGYDYAVDWLDDVVRGVLREQ</sequence>
<protein>
    <recommendedName>
        <fullName evidence="8">Cutinase</fullName>
    </recommendedName>
</protein>